<name>G3HQD8_CRIGR</name>
<gene>
    <name evidence="1" type="ORF">I79_013035</name>
</gene>
<dbReference type="Proteomes" id="UP000001075">
    <property type="component" value="Unassembled WGS sequence"/>
</dbReference>
<protein>
    <submittedName>
        <fullName evidence="1">Uncharacterized protein</fullName>
    </submittedName>
</protein>
<sequence length="64" mass="7304">MQIDPYLTLFIQLNSKRIQDLNIRTDILTLTEENVGGGDRLELVDTGKDFMNSTPRAKSLRPKL</sequence>
<organism evidence="1 2">
    <name type="scientific">Cricetulus griseus</name>
    <name type="common">Chinese hamster</name>
    <name type="synonym">Cricetulus barabensis griseus</name>
    <dbReference type="NCBI Taxonomy" id="10029"/>
    <lineage>
        <taxon>Eukaryota</taxon>
        <taxon>Metazoa</taxon>
        <taxon>Chordata</taxon>
        <taxon>Craniata</taxon>
        <taxon>Vertebrata</taxon>
        <taxon>Euteleostomi</taxon>
        <taxon>Mammalia</taxon>
        <taxon>Eutheria</taxon>
        <taxon>Euarchontoglires</taxon>
        <taxon>Glires</taxon>
        <taxon>Rodentia</taxon>
        <taxon>Myomorpha</taxon>
        <taxon>Muroidea</taxon>
        <taxon>Cricetidae</taxon>
        <taxon>Cricetinae</taxon>
        <taxon>Cricetulus</taxon>
    </lineage>
</organism>
<evidence type="ECO:0000313" key="1">
    <source>
        <dbReference type="EMBL" id="EGW02948.1"/>
    </source>
</evidence>
<proteinExistence type="predicted"/>
<dbReference type="EMBL" id="JH000607">
    <property type="protein sequence ID" value="EGW02948.1"/>
    <property type="molecule type" value="Genomic_DNA"/>
</dbReference>
<accession>G3HQD8</accession>
<dbReference type="InParanoid" id="G3HQD8"/>
<reference evidence="2" key="1">
    <citation type="journal article" date="2011" name="Nat. Biotechnol.">
        <title>The genomic sequence of the Chinese hamster ovary (CHO)-K1 cell line.</title>
        <authorList>
            <person name="Xu X."/>
            <person name="Nagarajan H."/>
            <person name="Lewis N.E."/>
            <person name="Pan S."/>
            <person name="Cai Z."/>
            <person name="Liu X."/>
            <person name="Chen W."/>
            <person name="Xie M."/>
            <person name="Wang W."/>
            <person name="Hammond S."/>
            <person name="Andersen M.R."/>
            <person name="Neff N."/>
            <person name="Passarelli B."/>
            <person name="Koh W."/>
            <person name="Fan H.C."/>
            <person name="Wang J."/>
            <person name="Gui Y."/>
            <person name="Lee K.H."/>
            <person name="Betenbaugh M.J."/>
            <person name="Quake S.R."/>
            <person name="Famili I."/>
            <person name="Palsson B.O."/>
            <person name="Wang J."/>
        </authorList>
    </citation>
    <scope>NUCLEOTIDE SEQUENCE [LARGE SCALE GENOMIC DNA]</scope>
    <source>
        <strain evidence="2">CHO K1 cell line</strain>
    </source>
</reference>
<dbReference type="AlphaFoldDB" id="G3HQD8"/>
<evidence type="ECO:0000313" key="2">
    <source>
        <dbReference type="Proteomes" id="UP000001075"/>
    </source>
</evidence>